<evidence type="ECO:0000256" key="5">
    <source>
        <dbReference type="ARBA" id="ARBA00022741"/>
    </source>
</evidence>
<organism evidence="9 10">
    <name type="scientific">Compostibacter hankyongensis</name>
    <dbReference type="NCBI Taxonomy" id="1007089"/>
    <lineage>
        <taxon>Bacteria</taxon>
        <taxon>Pseudomonadati</taxon>
        <taxon>Bacteroidota</taxon>
        <taxon>Chitinophagia</taxon>
        <taxon>Chitinophagales</taxon>
        <taxon>Chitinophagaceae</taxon>
        <taxon>Compostibacter</taxon>
    </lineage>
</organism>
<accession>A0ABP8FEA5</accession>
<evidence type="ECO:0000256" key="6">
    <source>
        <dbReference type="ARBA" id="ARBA00022840"/>
    </source>
</evidence>
<name>A0ABP8FEA5_9BACT</name>
<evidence type="ECO:0000256" key="7">
    <source>
        <dbReference type="ARBA" id="ARBA00022842"/>
    </source>
</evidence>
<proteinExistence type="predicted"/>
<dbReference type="CDD" id="cd05403">
    <property type="entry name" value="NT_KNTase_like"/>
    <property type="match status" value="1"/>
</dbReference>
<dbReference type="InterPro" id="IPR052038">
    <property type="entry name" value="Type-VII_TA_antitoxin"/>
</dbReference>
<dbReference type="SUPFAM" id="SSF81301">
    <property type="entry name" value="Nucleotidyltransferase"/>
    <property type="match status" value="1"/>
</dbReference>
<protein>
    <submittedName>
        <fullName evidence="9">Nucleotidyltransferase domain-containing protein</fullName>
    </submittedName>
</protein>
<dbReference type="EMBL" id="BAABFN010000001">
    <property type="protein sequence ID" value="GAA4301468.1"/>
    <property type="molecule type" value="Genomic_DNA"/>
</dbReference>
<gene>
    <name evidence="9" type="ORF">GCM10023143_03280</name>
</gene>
<evidence type="ECO:0000256" key="3">
    <source>
        <dbReference type="ARBA" id="ARBA00022695"/>
    </source>
</evidence>
<reference evidence="10" key="1">
    <citation type="journal article" date="2019" name="Int. J. Syst. Evol. Microbiol.">
        <title>The Global Catalogue of Microorganisms (GCM) 10K type strain sequencing project: providing services to taxonomists for standard genome sequencing and annotation.</title>
        <authorList>
            <consortium name="The Broad Institute Genomics Platform"/>
            <consortium name="The Broad Institute Genome Sequencing Center for Infectious Disease"/>
            <person name="Wu L."/>
            <person name="Ma J."/>
        </authorList>
    </citation>
    <scope>NUCLEOTIDE SEQUENCE [LARGE SCALE GENOMIC DNA]</scope>
    <source>
        <strain evidence="10">JCM 17664</strain>
    </source>
</reference>
<dbReference type="Proteomes" id="UP001501207">
    <property type="component" value="Unassembled WGS sequence"/>
</dbReference>
<dbReference type="PANTHER" id="PTHR33571">
    <property type="entry name" value="SSL8005 PROTEIN"/>
    <property type="match status" value="1"/>
</dbReference>
<evidence type="ECO:0000256" key="1">
    <source>
        <dbReference type="ARBA" id="ARBA00001946"/>
    </source>
</evidence>
<evidence type="ECO:0000256" key="2">
    <source>
        <dbReference type="ARBA" id="ARBA00022679"/>
    </source>
</evidence>
<keyword evidence="10" id="KW-1185">Reference proteome</keyword>
<sequence length="100" mass="11758">MSILDKHINDIQKLCESHNVKRLYAFGSVLTDNFRKESDIDLIVDFNPIDISDYADNYFDLKFSLQDVLNRPVDLLEEKAIKNPYFKQAVQPKRQLVYGY</sequence>
<feature type="domain" description="Polymerase beta nucleotidyltransferase" evidence="8">
    <location>
        <begin position="9"/>
        <end position="98"/>
    </location>
</feature>
<keyword evidence="6" id="KW-0067">ATP-binding</keyword>
<keyword evidence="5" id="KW-0547">Nucleotide-binding</keyword>
<evidence type="ECO:0000313" key="10">
    <source>
        <dbReference type="Proteomes" id="UP001501207"/>
    </source>
</evidence>
<dbReference type="Gene3D" id="3.30.460.10">
    <property type="entry name" value="Beta Polymerase, domain 2"/>
    <property type="match status" value="1"/>
</dbReference>
<keyword evidence="7" id="KW-0460">Magnesium</keyword>
<dbReference type="Pfam" id="PF18765">
    <property type="entry name" value="Polbeta"/>
    <property type="match status" value="1"/>
</dbReference>
<comment type="cofactor">
    <cofactor evidence="1">
        <name>Mg(2+)</name>
        <dbReference type="ChEBI" id="CHEBI:18420"/>
    </cofactor>
</comment>
<keyword evidence="3" id="KW-0548">Nucleotidyltransferase</keyword>
<dbReference type="PANTHER" id="PTHR33571:SF12">
    <property type="entry name" value="BSL3053 PROTEIN"/>
    <property type="match status" value="1"/>
</dbReference>
<evidence type="ECO:0000313" key="9">
    <source>
        <dbReference type="EMBL" id="GAA4301468.1"/>
    </source>
</evidence>
<keyword evidence="4" id="KW-0479">Metal-binding</keyword>
<dbReference type="InterPro" id="IPR043519">
    <property type="entry name" value="NT_sf"/>
</dbReference>
<evidence type="ECO:0000259" key="8">
    <source>
        <dbReference type="Pfam" id="PF18765"/>
    </source>
</evidence>
<dbReference type="RefSeq" id="WP_344974291.1">
    <property type="nucleotide sequence ID" value="NZ_BAABFN010000001.1"/>
</dbReference>
<dbReference type="InterPro" id="IPR041633">
    <property type="entry name" value="Polbeta"/>
</dbReference>
<comment type="caution">
    <text evidence="9">The sequence shown here is derived from an EMBL/GenBank/DDBJ whole genome shotgun (WGS) entry which is preliminary data.</text>
</comment>
<keyword evidence="2" id="KW-0808">Transferase</keyword>
<evidence type="ECO:0000256" key="4">
    <source>
        <dbReference type="ARBA" id="ARBA00022723"/>
    </source>
</evidence>